<evidence type="ECO:0000256" key="4">
    <source>
        <dbReference type="ARBA" id="ARBA00022989"/>
    </source>
</evidence>
<dbReference type="PANTHER" id="PTHR30250:SF11">
    <property type="entry name" value="O-ANTIGEN TRANSPORTER-RELATED"/>
    <property type="match status" value="1"/>
</dbReference>
<feature type="transmembrane region" description="Helical" evidence="6">
    <location>
        <begin position="143"/>
        <end position="164"/>
    </location>
</feature>
<feature type="transmembrane region" description="Helical" evidence="6">
    <location>
        <begin position="250"/>
        <end position="272"/>
    </location>
</feature>
<feature type="transmembrane region" description="Helical" evidence="6">
    <location>
        <begin position="85"/>
        <end position="105"/>
    </location>
</feature>
<dbReference type="Proteomes" id="UP000673375">
    <property type="component" value="Unassembled WGS sequence"/>
</dbReference>
<dbReference type="PANTHER" id="PTHR30250">
    <property type="entry name" value="PST FAMILY PREDICTED COLANIC ACID TRANSPORTER"/>
    <property type="match status" value="1"/>
</dbReference>
<comment type="subcellular location">
    <subcellularLocation>
        <location evidence="1">Cell membrane</location>
        <topology evidence="1">Multi-pass membrane protein</topology>
    </subcellularLocation>
</comment>
<feature type="transmembrane region" description="Helical" evidence="6">
    <location>
        <begin position="45"/>
        <end position="64"/>
    </location>
</feature>
<gene>
    <name evidence="7" type="ORF">I6N96_08635</name>
</gene>
<evidence type="ECO:0000256" key="2">
    <source>
        <dbReference type="ARBA" id="ARBA00022475"/>
    </source>
</evidence>
<keyword evidence="2" id="KW-1003">Cell membrane</keyword>
<accession>A0ABS4CI95</accession>
<sequence length="466" mass="53296">MKKILKNLSYTFMANMLSTIISMIVTLTIPKLIGVESYGYFQLYMLYFTYLGIFHFGWVDGMYLQIGGEEYSSLDKRKYGTQFSMFLFFEFILSLILVAFTLLFVPDENKLFVLVAASICMFIYNSNIFVQFILLATNMLKKYSFIIILDRIIYLALVFLFLFFFKTGSFKGLILADILARTISLVYAVITNRKLLLSKPIDIRSSLTDIKENILIGYKVTFGGIAGIFITGLIRFMIEFKWGIAFFGKVSLTLTLSNLMMIFVNAVSMVVFPILRRTDESQLSPLYKKMNSLLMTGIFCAMVFYYPLKSVLVLWLPQYADSLRYMAIVFPIIIYNSKTSMLINTFLKTIRREQVILTSNIISVAVSLVLGILFVFLIPNPNLAIFSIVISLAIRSFLAERKLAGYLDISISKEVLSETVLTLLFIVINWYVNSALSMLLYGAVLLIYVYKFSDIGTSIKFIKEKI</sequence>
<feature type="transmembrane region" description="Helical" evidence="6">
    <location>
        <begin position="293"/>
        <end position="316"/>
    </location>
</feature>
<organism evidence="7 8">
    <name type="scientific">Enterococcus larvae</name>
    <dbReference type="NCBI Taxonomy" id="2794352"/>
    <lineage>
        <taxon>Bacteria</taxon>
        <taxon>Bacillati</taxon>
        <taxon>Bacillota</taxon>
        <taxon>Bacilli</taxon>
        <taxon>Lactobacillales</taxon>
        <taxon>Enterococcaceae</taxon>
        <taxon>Enterococcus</taxon>
    </lineage>
</organism>
<evidence type="ECO:0000313" key="7">
    <source>
        <dbReference type="EMBL" id="MBP1046349.1"/>
    </source>
</evidence>
<feature type="transmembrane region" description="Helical" evidence="6">
    <location>
        <begin position="384"/>
        <end position="403"/>
    </location>
</feature>
<evidence type="ECO:0000256" key="6">
    <source>
        <dbReference type="SAM" id="Phobius"/>
    </source>
</evidence>
<keyword evidence="8" id="KW-1185">Reference proteome</keyword>
<feature type="transmembrane region" description="Helical" evidence="6">
    <location>
        <begin position="322"/>
        <end position="343"/>
    </location>
</feature>
<dbReference type="InterPro" id="IPR050833">
    <property type="entry name" value="Poly_Biosynth_Transport"/>
</dbReference>
<dbReference type="RefSeq" id="WP_209557177.1">
    <property type="nucleotide sequence ID" value="NZ_JAEDXU010000004.1"/>
</dbReference>
<feature type="transmembrane region" description="Helical" evidence="6">
    <location>
        <begin position="111"/>
        <end position="136"/>
    </location>
</feature>
<keyword evidence="5 6" id="KW-0472">Membrane</keyword>
<feature type="transmembrane region" description="Helical" evidence="6">
    <location>
        <begin position="415"/>
        <end position="432"/>
    </location>
</feature>
<evidence type="ECO:0000256" key="5">
    <source>
        <dbReference type="ARBA" id="ARBA00023136"/>
    </source>
</evidence>
<feature type="transmembrane region" description="Helical" evidence="6">
    <location>
        <begin position="355"/>
        <end position="378"/>
    </location>
</feature>
<evidence type="ECO:0000256" key="3">
    <source>
        <dbReference type="ARBA" id="ARBA00022692"/>
    </source>
</evidence>
<feature type="transmembrane region" description="Helical" evidence="6">
    <location>
        <begin position="170"/>
        <end position="190"/>
    </location>
</feature>
<dbReference type="EMBL" id="JAEDXU010000004">
    <property type="protein sequence ID" value="MBP1046349.1"/>
    <property type="molecule type" value="Genomic_DNA"/>
</dbReference>
<feature type="transmembrane region" description="Helical" evidence="6">
    <location>
        <begin position="12"/>
        <end position="33"/>
    </location>
</feature>
<dbReference type="Pfam" id="PF01943">
    <property type="entry name" value="Polysacc_synt"/>
    <property type="match status" value="1"/>
</dbReference>
<evidence type="ECO:0000313" key="8">
    <source>
        <dbReference type="Proteomes" id="UP000673375"/>
    </source>
</evidence>
<keyword evidence="4 6" id="KW-1133">Transmembrane helix</keyword>
<proteinExistence type="predicted"/>
<protein>
    <submittedName>
        <fullName evidence="7">Oligosaccharide flippase family protein</fullName>
    </submittedName>
</protein>
<keyword evidence="3 6" id="KW-0812">Transmembrane</keyword>
<evidence type="ECO:0000256" key="1">
    <source>
        <dbReference type="ARBA" id="ARBA00004651"/>
    </source>
</evidence>
<dbReference type="InterPro" id="IPR002797">
    <property type="entry name" value="Polysacc_synth"/>
</dbReference>
<feature type="transmembrane region" description="Helical" evidence="6">
    <location>
        <begin position="214"/>
        <end position="238"/>
    </location>
</feature>
<reference evidence="7 8" key="1">
    <citation type="submission" date="2020-12" db="EMBL/GenBank/DDBJ databases">
        <title>Vagococcus allomyrinae sp. nov. and Enterococcus lavae sp. nov., isolated from the larvae of Allomyrina dichotoma.</title>
        <authorList>
            <person name="Lee S.D."/>
        </authorList>
    </citation>
    <scope>NUCLEOTIDE SEQUENCE [LARGE SCALE GENOMIC DNA]</scope>
    <source>
        <strain evidence="7 8">BWM-S5</strain>
    </source>
</reference>
<comment type="caution">
    <text evidence="7">The sequence shown here is derived from an EMBL/GenBank/DDBJ whole genome shotgun (WGS) entry which is preliminary data.</text>
</comment>
<name>A0ABS4CI95_9ENTE</name>